<dbReference type="VEuPathDB" id="MicrosporidiaDB:G9O61_00g004890"/>
<comment type="caution">
    <text evidence="2">The sequence shown here is derived from an EMBL/GenBank/DDBJ whole genome shotgun (WGS) entry which is preliminary data.</text>
</comment>
<reference evidence="2 3" key="1">
    <citation type="journal article" date="2015" name="Environ. Microbiol.">
        <title>Genome analyses suggest the presence of polyploidy and recent human-driven expansions in eight global populations of the honeybee pathogen Nosema ceranae.</title>
        <authorList>
            <person name="Pelin A."/>
            <person name="Selman M."/>
            <person name="Aris-Brosou S."/>
            <person name="Farinelli L."/>
            <person name="Corradi N."/>
        </authorList>
    </citation>
    <scope>NUCLEOTIDE SEQUENCE [LARGE SCALE GENOMIC DNA]</scope>
    <source>
        <strain evidence="2 3">PA08 1199</strain>
    </source>
</reference>
<proteinExistence type="predicted"/>
<dbReference type="Gene3D" id="1.10.1070.11">
    <property type="entry name" value="Phosphatidylinositol 3-/4-kinase, catalytic domain"/>
    <property type="match status" value="1"/>
</dbReference>
<dbReference type="InterPro" id="IPR036940">
    <property type="entry name" value="PI3/4_kinase_cat_sf"/>
</dbReference>
<feature type="domain" description="PI3K/PI4K catalytic" evidence="1">
    <location>
        <begin position="1"/>
        <end position="395"/>
    </location>
</feature>
<keyword evidence="3" id="KW-1185">Reference proteome</keyword>
<gene>
    <name evidence="2" type="ORF">AAJ76_900050073</name>
</gene>
<dbReference type="GO" id="GO:0016301">
    <property type="term" value="F:kinase activity"/>
    <property type="evidence" value="ECO:0007669"/>
    <property type="project" value="UniProtKB-KW"/>
</dbReference>
<evidence type="ECO:0000313" key="3">
    <source>
        <dbReference type="Proteomes" id="UP000034350"/>
    </source>
</evidence>
<name>A0A0F9WH30_9MICR</name>
<dbReference type="GeneID" id="36321557"/>
<sequence>MMRLDKHIYNYLISNKDYSDLLSTEKKAISCQNNKLLKNRCKFCSFIYNLFYRFKINNIRNIYFESSFIVVIKKYFSSAQAKMPKTFTNNRQDFTFSLDCNIKFKNISSISSDISKIYKLIAHKDYETSTSNLRCFVKLFKSKKIRLQKFYNSKTLPLKFTILKKDITFTYIYKPNTDLSNDLFVSLLSNHIFKILNIKYRMSKIHLNQNLIEIKKSRTIKNFRNYKDLRNTILKDSYNSLNNFLKTYAISLLISYLFGVGDRTLDNMIIDSYGNFYNIDFEYILGDDPKIFIDFAIPDVISKFLKSDMLIYEKFKNLIIFYFNLIQESSFEILCYAKKLHKNGIFNFHWHKFEEYFKEKNSINNNFLILKIDSAIVDRRIKVIHFLNKVGKSSVLRKLLNLDIFNCA</sequence>
<dbReference type="PROSITE" id="PS50290">
    <property type="entry name" value="PI3_4_KINASE_3"/>
    <property type="match status" value="1"/>
</dbReference>
<dbReference type="VEuPathDB" id="MicrosporidiaDB:AAJ76_900050073"/>
<dbReference type="Proteomes" id="UP000034350">
    <property type="component" value="Unassembled WGS sequence"/>
</dbReference>
<dbReference type="RefSeq" id="XP_024331672.1">
    <property type="nucleotide sequence ID" value="XM_024476602.1"/>
</dbReference>
<dbReference type="InterPro" id="IPR000403">
    <property type="entry name" value="PI3/4_kinase_cat_dom"/>
</dbReference>
<protein>
    <submittedName>
        <fullName evidence="2">Phosphatidyl inositol-3-kinase</fullName>
    </submittedName>
</protein>
<dbReference type="InterPro" id="IPR011009">
    <property type="entry name" value="Kinase-like_dom_sf"/>
</dbReference>
<keyword evidence="2" id="KW-0808">Transferase</keyword>
<dbReference type="EMBL" id="JPQZ01000009">
    <property type="protein sequence ID" value="KKO75930.1"/>
    <property type="molecule type" value="Genomic_DNA"/>
</dbReference>
<dbReference type="SUPFAM" id="SSF56112">
    <property type="entry name" value="Protein kinase-like (PK-like)"/>
    <property type="match status" value="1"/>
</dbReference>
<accession>A0A0F9WH30</accession>
<dbReference type="SMART" id="SM00146">
    <property type="entry name" value="PI3Kc"/>
    <property type="match status" value="1"/>
</dbReference>
<dbReference type="OrthoDB" id="67688at2759"/>
<organism evidence="2 3">
    <name type="scientific">Vairimorpha ceranae</name>
    <dbReference type="NCBI Taxonomy" id="40302"/>
    <lineage>
        <taxon>Eukaryota</taxon>
        <taxon>Fungi</taxon>
        <taxon>Fungi incertae sedis</taxon>
        <taxon>Microsporidia</taxon>
        <taxon>Nosematidae</taxon>
        <taxon>Vairimorpha</taxon>
    </lineage>
</organism>
<dbReference type="Pfam" id="PF00454">
    <property type="entry name" value="PI3_PI4_kinase"/>
    <property type="match status" value="1"/>
</dbReference>
<evidence type="ECO:0000313" key="2">
    <source>
        <dbReference type="EMBL" id="KKO75930.1"/>
    </source>
</evidence>
<keyword evidence="2" id="KW-0418">Kinase</keyword>
<dbReference type="AlphaFoldDB" id="A0A0F9WH30"/>
<evidence type="ECO:0000259" key="1">
    <source>
        <dbReference type="PROSITE" id="PS50290"/>
    </source>
</evidence>